<sequence>MRQTLAHYVAIIEDAGPDYAVGVWFPDLPGCTSAGDDIDEALRNAPEALKLYAEGLRDDGQELPRPRTLTELKADPEVADDLKTYMVALVELPVRAHAAE</sequence>
<feature type="domain" description="HicB-like antitoxin of toxin-antitoxin system" evidence="1">
    <location>
        <begin position="8"/>
        <end position="83"/>
    </location>
</feature>
<dbReference type="PANTHER" id="PTHR34504:SF2">
    <property type="entry name" value="UPF0150 PROTEIN SSL0259"/>
    <property type="match status" value="1"/>
</dbReference>
<organism evidence="2 3">
    <name type="scientific">Bradyrhizobium elkanii</name>
    <dbReference type="NCBI Taxonomy" id="29448"/>
    <lineage>
        <taxon>Bacteria</taxon>
        <taxon>Pseudomonadati</taxon>
        <taxon>Pseudomonadota</taxon>
        <taxon>Alphaproteobacteria</taxon>
        <taxon>Hyphomicrobiales</taxon>
        <taxon>Nitrobacteraceae</taxon>
        <taxon>Bradyrhizobium</taxon>
    </lineage>
</organism>
<evidence type="ECO:0000313" key="3">
    <source>
        <dbReference type="Proteomes" id="UP001565471"/>
    </source>
</evidence>
<keyword evidence="3" id="KW-1185">Reference proteome</keyword>
<evidence type="ECO:0000313" key="2">
    <source>
        <dbReference type="EMBL" id="MEY9319110.1"/>
    </source>
</evidence>
<gene>
    <name evidence="2" type="ORF">ABIF29_005909</name>
</gene>
<reference evidence="2 3" key="1">
    <citation type="submission" date="2024-07" db="EMBL/GenBank/DDBJ databases">
        <title>Genomic Encyclopedia of Type Strains, Phase V (KMG-V): Genome sequencing to study the core and pangenomes of soil and plant-associated prokaryotes.</title>
        <authorList>
            <person name="Whitman W."/>
        </authorList>
    </citation>
    <scope>NUCLEOTIDE SEQUENCE [LARGE SCALE GENOMIC DNA]</scope>
    <source>
        <strain evidence="2 3">USDA 415</strain>
    </source>
</reference>
<evidence type="ECO:0000259" key="1">
    <source>
        <dbReference type="Pfam" id="PF15919"/>
    </source>
</evidence>
<accession>A0ABV4F816</accession>
<dbReference type="InterPro" id="IPR035069">
    <property type="entry name" value="TTHA1013/TTHA0281-like"/>
</dbReference>
<dbReference type="InterPro" id="IPR051404">
    <property type="entry name" value="TA_system_antitoxin"/>
</dbReference>
<dbReference type="Proteomes" id="UP001565471">
    <property type="component" value="Unassembled WGS sequence"/>
</dbReference>
<dbReference type="EMBL" id="JBGBZA010000002">
    <property type="protein sequence ID" value="MEY9319110.1"/>
    <property type="molecule type" value="Genomic_DNA"/>
</dbReference>
<proteinExistence type="predicted"/>
<name>A0ABV4F816_BRAEL</name>
<comment type="caution">
    <text evidence="2">The sequence shown here is derived from an EMBL/GenBank/DDBJ whole genome shotgun (WGS) entry which is preliminary data.</text>
</comment>
<protein>
    <submittedName>
        <fullName evidence="2">RNase H-like HicB family nuclease</fullName>
    </submittedName>
</protein>
<dbReference type="Gene3D" id="3.30.160.250">
    <property type="match status" value="1"/>
</dbReference>
<dbReference type="PANTHER" id="PTHR34504">
    <property type="entry name" value="ANTITOXIN HICB"/>
    <property type="match status" value="1"/>
</dbReference>
<dbReference type="SUPFAM" id="SSF143100">
    <property type="entry name" value="TTHA1013/TTHA0281-like"/>
    <property type="match status" value="1"/>
</dbReference>
<dbReference type="InterPro" id="IPR031807">
    <property type="entry name" value="HicB-like"/>
</dbReference>
<dbReference type="Pfam" id="PF15919">
    <property type="entry name" value="HicB_lk_antitox"/>
    <property type="match status" value="1"/>
</dbReference>